<comment type="caution">
    <text evidence="6">The sequence shown here is derived from an EMBL/GenBank/DDBJ whole genome shotgun (WGS) entry which is preliminary data.</text>
</comment>
<dbReference type="Proteomes" id="UP000319094">
    <property type="component" value="Unassembled WGS sequence"/>
</dbReference>
<dbReference type="Gene3D" id="3.90.550.10">
    <property type="entry name" value="Spore Coat Polysaccharide Biosynthesis Protein SpsA, Chain A"/>
    <property type="match status" value="1"/>
</dbReference>
<dbReference type="InterPro" id="IPR001173">
    <property type="entry name" value="Glyco_trans_2-like"/>
</dbReference>
<name>A0A542YA45_9MICO</name>
<dbReference type="RefSeq" id="WP_141887953.1">
    <property type="nucleotide sequence ID" value="NZ_VFON01000001.1"/>
</dbReference>
<dbReference type="SUPFAM" id="SSF53448">
    <property type="entry name" value="Nucleotide-diphospho-sugar transferases"/>
    <property type="match status" value="1"/>
</dbReference>
<dbReference type="PANTHER" id="PTHR43179:SF12">
    <property type="entry name" value="GALACTOFURANOSYLTRANSFERASE GLFT2"/>
    <property type="match status" value="1"/>
</dbReference>
<evidence type="ECO:0000313" key="7">
    <source>
        <dbReference type="Proteomes" id="UP000319094"/>
    </source>
</evidence>
<comment type="similarity">
    <text evidence="2">Belongs to the glycosyltransferase 2 family.</text>
</comment>
<dbReference type="GO" id="GO:0016757">
    <property type="term" value="F:glycosyltransferase activity"/>
    <property type="evidence" value="ECO:0007669"/>
    <property type="project" value="UniProtKB-KW"/>
</dbReference>
<evidence type="ECO:0000256" key="3">
    <source>
        <dbReference type="ARBA" id="ARBA00022676"/>
    </source>
</evidence>
<proteinExistence type="inferred from homology"/>
<evidence type="ECO:0000256" key="4">
    <source>
        <dbReference type="ARBA" id="ARBA00022679"/>
    </source>
</evidence>
<protein>
    <submittedName>
        <fullName evidence="6">Glycosyl transferase family 2</fullName>
    </submittedName>
</protein>
<dbReference type="PANTHER" id="PTHR43179">
    <property type="entry name" value="RHAMNOSYLTRANSFERASE WBBL"/>
    <property type="match status" value="1"/>
</dbReference>
<feature type="domain" description="Glycosyltransferase 2-like" evidence="5">
    <location>
        <begin position="20"/>
        <end position="130"/>
    </location>
</feature>
<keyword evidence="3" id="KW-0328">Glycosyltransferase</keyword>
<comment type="pathway">
    <text evidence="1">Cell wall biogenesis; cell wall polysaccharide biosynthesis.</text>
</comment>
<organism evidence="6 7">
    <name type="scientific">Leucobacter komagatae</name>
    <dbReference type="NCBI Taxonomy" id="55969"/>
    <lineage>
        <taxon>Bacteria</taxon>
        <taxon>Bacillati</taxon>
        <taxon>Actinomycetota</taxon>
        <taxon>Actinomycetes</taxon>
        <taxon>Micrococcales</taxon>
        <taxon>Microbacteriaceae</taxon>
        <taxon>Leucobacter</taxon>
    </lineage>
</organism>
<evidence type="ECO:0000259" key="5">
    <source>
        <dbReference type="Pfam" id="PF00535"/>
    </source>
</evidence>
<sequence>MKGFEVSVAIVIPVGPDYGHLPEQLAALAGQEDPLEAGVEVVLSCNGSDQAEVERLTARVEWPANWRVRAIDSSERRGPSHARNAGWRSTAATFVVFCDADDLVGPTWLAGLVGELESAELASGVFDYKRLNPGGVGTWGEVGVASLPRKFRHLPFVPSGNLGAHRALLERLDGFDESFDRSEDVDFSWRAQYSGARVALAPGALLSVRRRESGDALFQQAREDAHFDVPLLHRHREHGALWSLRDLLREAAGVAVALVQAPFGGGYRAKLSTRSGRFIGHVLAAPQMLRG</sequence>
<dbReference type="EMBL" id="VFON01000001">
    <property type="protein sequence ID" value="TQL44834.1"/>
    <property type="molecule type" value="Genomic_DNA"/>
</dbReference>
<dbReference type="InterPro" id="IPR029044">
    <property type="entry name" value="Nucleotide-diphossugar_trans"/>
</dbReference>
<dbReference type="AlphaFoldDB" id="A0A542YA45"/>
<gene>
    <name evidence="6" type="ORF">FB468_2905</name>
</gene>
<evidence type="ECO:0000256" key="2">
    <source>
        <dbReference type="ARBA" id="ARBA00006739"/>
    </source>
</evidence>
<evidence type="ECO:0000313" key="6">
    <source>
        <dbReference type="EMBL" id="TQL44834.1"/>
    </source>
</evidence>
<dbReference type="OrthoDB" id="3171021at2"/>
<keyword evidence="4 6" id="KW-0808">Transferase</keyword>
<keyword evidence="7" id="KW-1185">Reference proteome</keyword>
<dbReference type="Pfam" id="PF00535">
    <property type="entry name" value="Glycos_transf_2"/>
    <property type="match status" value="1"/>
</dbReference>
<evidence type="ECO:0000256" key="1">
    <source>
        <dbReference type="ARBA" id="ARBA00004776"/>
    </source>
</evidence>
<reference evidence="6 7" key="1">
    <citation type="submission" date="2019-06" db="EMBL/GenBank/DDBJ databases">
        <title>Sequencing the genomes of 1000 actinobacteria strains.</title>
        <authorList>
            <person name="Klenk H.-P."/>
        </authorList>
    </citation>
    <scope>NUCLEOTIDE SEQUENCE [LARGE SCALE GENOMIC DNA]</scope>
    <source>
        <strain evidence="6 7">DSM 8803</strain>
    </source>
</reference>
<accession>A0A542YA45</accession>